<evidence type="ECO:0000313" key="1">
    <source>
        <dbReference type="EMBL" id="QHS77632.1"/>
    </source>
</evidence>
<proteinExistence type="predicted"/>
<sequence length="100" mass="11838">MSINIVNKILDNFNIIITDDVKEINIKIIDNCKYNVYIKTKFDDFLVEHLESHENIYLGDGPCFRIFLIREKNLIPIKTENNYGYLYQKGILGSEIIYFK</sequence>
<organism evidence="1">
    <name type="scientific">viral metagenome</name>
    <dbReference type="NCBI Taxonomy" id="1070528"/>
    <lineage>
        <taxon>unclassified sequences</taxon>
        <taxon>metagenomes</taxon>
        <taxon>organismal metagenomes</taxon>
    </lineage>
</organism>
<accession>A0A6C0AD94</accession>
<protein>
    <submittedName>
        <fullName evidence="1">Uncharacterized protein</fullName>
    </submittedName>
</protein>
<reference evidence="1" key="1">
    <citation type="journal article" date="2020" name="Nature">
        <title>Giant virus diversity and host interactions through global metagenomics.</title>
        <authorList>
            <person name="Schulz F."/>
            <person name="Roux S."/>
            <person name="Paez-Espino D."/>
            <person name="Jungbluth S."/>
            <person name="Walsh D.A."/>
            <person name="Denef V.J."/>
            <person name="McMahon K.D."/>
            <person name="Konstantinidis K.T."/>
            <person name="Eloe-Fadrosh E.A."/>
            <person name="Kyrpides N.C."/>
            <person name="Woyke T."/>
        </authorList>
    </citation>
    <scope>NUCLEOTIDE SEQUENCE</scope>
    <source>
        <strain evidence="1">GVMAG-S-1021933-23</strain>
    </source>
</reference>
<name>A0A6C0AD94_9ZZZZ</name>
<dbReference type="AlphaFoldDB" id="A0A6C0AD94"/>
<dbReference type="EMBL" id="MN740593">
    <property type="protein sequence ID" value="QHS77632.1"/>
    <property type="molecule type" value="Genomic_DNA"/>
</dbReference>